<dbReference type="Proteomes" id="UP000198280">
    <property type="component" value="Unassembled WGS sequence"/>
</dbReference>
<dbReference type="RefSeq" id="WP_089222863.1">
    <property type="nucleotide sequence ID" value="NZ_FZOF01000003.1"/>
</dbReference>
<feature type="domain" description="PPM-type phosphatase" evidence="3">
    <location>
        <begin position="137"/>
        <end position="362"/>
    </location>
</feature>
<dbReference type="SUPFAM" id="SSF81606">
    <property type="entry name" value="PP2C-like"/>
    <property type="match status" value="1"/>
</dbReference>
<dbReference type="EMBL" id="FZOF01000003">
    <property type="protein sequence ID" value="SNS10915.1"/>
    <property type="molecule type" value="Genomic_DNA"/>
</dbReference>
<dbReference type="Gene3D" id="3.60.40.10">
    <property type="entry name" value="PPM-type phosphatase domain"/>
    <property type="match status" value="1"/>
</dbReference>
<dbReference type="OrthoDB" id="342342at2"/>
<dbReference type="InterPro" id="IPR052016">
    <property type="entry name" value="Bact_Sigma-Reg"/>
</dbReference>
<gene>
    <name evidence="4" type="ORF">SAMN05216252_103170</name>
</gene>
<dbReference type="PANTHER" id="PTHR43156:SF2">
    <property type="entry name" value="STAGE II SPORULATION PROTEIN E"/>
    <property type="match status" value="1"/>
</dbReference>
<feature type="transmembrane region" description="Helical" evidence="2">
    <location>
        <begin position="18"/>
        <end position="37"/>
    </location>
</feature>
<dbReference type="PANTHER" id="PTHR43156">
    <property type="entry name" value="STAGE II SPORULATION PROTEIN E-RELATED"/>
    <property type="match status" value="1"/>
</dbReference>
<evidence type="ECO:0000313" key="4">
    <source>
        <dbReference type="EMBL" id="SNS10915.1"/>
    </source>
</evidence>
<protein>
    <submittedName>
        <fullName evidence="4">Stage II sporulation protein E (SpoIIE)</fullName>
    </submittedName>
</protein>
<dbReference type="AlphaFoldDB" id="A0A239BS85"/>
<accession>A0A239BS85</accession>
<keyword evidence="2" id="KW-0472">Membrane</keyword>
<organism evidence="4 5">
    <name type="scientific">Actinacidiphila glaucinigra</name>
    <dbReference type="NCBI Taxonomy" id="235986"/>
    <lineage>
        <taxon>Bacteria</taxon>
        <taxon>Bacillati</taxon>
        <taxon>Actinomycetota</taxon>
        <taxon>Actinomycetes</taxon>
        <taxon>Kitasatosporales</taxon>
        <taxon>Streptomycetaceae</taxon>
        <taxon>Actinacidiphila</taxon>
    </lineage>
</organism>
<keyword evidence="1" id="KW-0378">Hydrolase</keyword>
<dbReference type="Pfam" id="PF07228">
    <property type="entry name" value="SpoIIE"/>
    <property type="match status" value="1"/>
</dbReference>
<dbReference type="GO" id="GO:0016791">
    <property type="term" value="F:phosphatase activity"/>
    <property type="evidence" value="ECO:0007669"/>
    <property type="project" value="TreeGrafter"/>
</dbReference>
<proteinExistence type="predicted"/>
<keyword evidence="5" id="KW-1185">Reference proteome</keyword>
<keyword evidence="2" id="KW-0812">Transmembrane</keyword>
<evidence type="ECO:0000256" key="1">
    <source>
        <dbReference type="ARBA" id="ARBA00022801"/>
    </source>
</evidence>
<reference evidence="4 5" key="1">
    <citation type="submission" date="2017-06" db="EMBL/GenBank/DDBJ databases">
        <authorList>
            <person name="Kim H.J."/>
            <person name="Triplett B.A."/>
        </authorList>
    </citation>
    <scope>NUCLEOTIDE SEQUENCE [LARGE SCALE GENOMIC DNA]</scope>
    <source>
        <strain evidence="4 5">CGMCC 4.1858</strain>
    </source>
</reference>
<dbReference type="FunFam" id="3.60.40.10:FF:000058">
    <property type="entry name" value="Stage II sporulation protein E"/>
    <property type="match status" value="1"/>
</dbReference>
<dbReference type="SMART" id="SM00331">
    <property type="entry name" value="PP2C_SIG"/>
    <property type="match status" value="1"/>
</dbReference>
<dbReference type="InterPro" id="IPR001932">
    <property type="entry name" value="PPM-type_phosphatase-like_dom"/>
</dbReference>
<sequence length="363" mass="38255">MASGGEDLTDEGRDVLRYVRLLPVVLLVGGFLVDYLTPAQFSATAFYSVAPMLAAPLMSLPGTVLVGVGAIAADAGILAHFGYIGGPGGISELLSICAVAVVAVFINRLLHVREVRLRSARSVAAAVQRAVLPVPPRQVGLYRIAARYETAEAEAEIGGDLYAVQDTPYGLRCIMGDVRGKGMAAVEAATVVLGAFRMAADEEPTLAGVAARMDRALWREAERREGMDRLEWFVTAVLAEFPADGTGLRLVNRGHPPPLVLHQGAVRCAEPAGHALPLGMGLCEAADRVDTVPFPPGSTLLMHTDGVTEARDADGTFYDPVTRLDGVAFAGPAELLDALLDDVHAHTGGPRSDDMALLAVCHF</sequence>
<evidence type="ECO:0000259" key="3">
    <source>
        <dbReference type="SMART" id="SM00331"/>
    </source>
</evidence>
<feature type="transmembrane region" description="Helical" evidence="2">
    <location>
        <begin position="93"/>
        <end position="110"/>
    </location>
</feature>
<dbReference type="InterPro" id="IPR036457">
    <property type="entry name" value="PPM-type-like_dom_sf"/>
</dbReference>
<keyword evidence="2" id="KW-1133">Transmembrane helix</keyword>
<evidence type="ECO:0000256" key="2">
    <source>
        <dbReference type="SAM" id="Phobius"/>
    </source>
</evidence>
<evidence type="ECO:0000313" key="5">
    <source>
        <dbReference type="Proteomes" id="UP000198280"/>
    </source>
</evidence>
<name>A0A239BS85_9ACTN</name>